<organism evidence="5 6">
    <name type="scientific">Brassica napus</name>
    <name type="common">Rape</name>
    <dbReference type="NCBI Taxonomy" id="3708"/>
    <lineage>
        <taxon>Eukaryota</taxon>
        <taxon>Viridiplantae</taxon>
        <taxon>Streptophyta</taxon>
        <taxon>Embryophyta</taxon>
        <taxon>Tracheophyta</taxon>
        <taxon>Spermatophyta</taxon>
        <taxon>Magnoliopsida</taxon>
        <taxon>eudicotyledons</taxon>
        <taxon>Gunneridae</taxon>
        <taxon>Pentapetalae</taxon>
        <taxon>rosids</taxon>
        <taxon>malvids</taxon>
        <taxon>Brassicales</taxon>
        <taxon>Brassicaceae</taxon>
        <taxon>Brassiceae</taxon>
        <taxon>Brassica</taxon>
    </lineage>
</organism>
<dbReference type="InterPro" id="IPR046757">
    <property type="entry name" value="YL1_N"/>
</dbReference>
<dbReference type="PANTHER" id="PTHR13275">
    <property type="entry name" value="YL-1 PROTEIN TRANSCRIPTION FACTOR-LIKE 1"/>
    <property type="match status" value="1"/>
</dbReference>
<reference evidence="5 6" key="1">
    <citation type="submission" date="2021-05" db="EMBL/GenBank/DDBJ databases">
        <title>Genome Assembly of Synthetic Allotetraploid Brassica napus Reveals Homoeologous Exchanges between Subgenomes.</title>
        <authorList>
            <person name="Davis J.T."/>
        </authorList>
    </citation>
    <scope>NUCLEOTIDE SEQUENCE [LARGE SCALE GENOMIC DNA]</scope>
    <source>
        <strain evidence="6">cv. Da-Ae</strain>
        <tissue evidence="5">Seedling</tissue>
    </source>
</reference>
<evidence type="ECO:0000313" key="6">
    <source>
        <dbReference type="Proteomes" id="UP000824890"/>
    </source>
</evidence>
<protein>
    <recommendedName>
        <fullName evidence="4">Vps72/YL1 C-terminal domain-containing protein</fullName>
    </recommendedName>
</protein>
<dbReference type="Pfam" id="PF05764">
    <property type="entry name" value="YL1"/>
    <property type="match status" value="1"/>
</dbReference>
<dbReference type="PANTHER" id="PTHR13275:SF4">
    <property type="entry name" value="VACUOLAR PROTEIN SORTING-ASSOCIATED PROTEIN 72 HOMOLOG"/>
    <property type="match status" value="1"/>
</dbReference>
<feature type="region of interest" description="Disordered" evidence="3">
    <location>
        <begin position="129"/>
        <end position="173"/>
    </location>
</feature>
<keyword evidence="6" id="KW-1185">Reference proteome</keyword>
<evidence type="ECO:0000259" key="4">
    <source>
        <dbReference type="SMART" id="SM00993"/>
    </source>
</evidence>
<feature type="compositionally biased region" description="Acidic residues" evidence="3">
    <location>
        <begin position="141"/>
        <end position="167"/>
    </location>
</feature>
<sequence>MESDKEEEQMVFLDRTSRATRGKRMTKLLDDEVEEDEQFWNQEALKEEEHDDNYEAEAEVADEFDSDFNDDEPEPEAVAENEKKKRGLSLNHLPSSSYECYYVLYHLSCCRDVPKKRLIYPGKTAPKKNKKKKIVSKLEDAHEDEEMGDKEEEEDEKEQNETQEDMESEKVIRKSTRTSVIVRQAERDALRAAIQATTKPIVRKKVGEEKRMTQEEMLLEAAQTEIMNLRNLERVLAREEEVKKKAIVHKDVYKGPQVRFLSKDGCNYLEFCNGASFSSEISTKSVPYPEKAVCVITGLPAKYRDPKTGLAYATLDAFKAIRERFMDEHNGLRKKMEMGELF</sequence>
<dbReference type="Pfam" id="PF08265">
    <property type="entry name" value="YL1_C"/>
    <property type="match status" value="1"/>
</dbReference>
<evidence type="ECO:0000256" key="3">
    <source>
        <dbReference type="SAM" id="MobiDB-lite"/>
    </source>
</evidence>
<gene>
    <name evidence="5" type="ORF">HID58_017564</name>
</gene>
<feature type="compositionally biased region" description="Acidic residues" evidence="3">
    <location>
        <begin position="49"/>
        <end position="79"/>
    </location>
</feature>
<name>A0ABQ8D7T1_BRANA</name>
<evidence type="ECO:0000313" key="5">
    <source>
        <dbReference type="EMBL" id="KAH0925308.1"/>
    </source>
</evidence>
<dbReference type="SMART" id="SM00993">
    <property type="entry name" value="YL1_C"/>
    <property type="match status" value="1"/>
</dbReference>
<comment type="similarity">
    <text evidence="1">Belongs to the VPS72/YL1 family.</text>
</comment>
<proteinExistence type="inferred from homology"/>
<dbReference type="Proteomes" id="UP000824890">
    <property type="component" value="Unassembled WGS sequence"/>
</dbReference>
<dbReference type="InterPro" id="IPR013272">
    <property type="entry name" value="Vps72/YL1_C"/>
</dbReference>
<feature type="domain" description="Vps72/YL1 C-terminal" evidence="4">
    <location>
        <begin position="292"/>
        <end position="321"/>
    </location>
</feature>
<keyword evidence="2" id="KW-0175">Coiled coil</keyword>
<evidence type="ECO:0000256" key="2">
    <source>
        <dbReference type="SAM" id="Coils"/>
    </source>
</evidence>
<feature type="coiled-coil region" evidence="2">
    <location>
        <begin position="212"/>
        <end position="239"/>
    </location>
</feature>
<dbReference type="EMBL" id="JAGKQM010000005">
    <property type="protein sequence ID" value="KAH0925308.1"/>
    <property type="molecule type" value="Genomic_DNA"/>
</dbReference>
<accession>A0ABQ8D7T1</accession>
<comment type="caution">
    <text evidence="5">The sequence shown here is derived from an EMBL/GenBank/DDBJ whole genome shotgun (WGS) entry which is preliminary data.</text>
</comment>
<evidence type="ECO:0000256" key="1">
    <source>
        <dbReference type="ARBA" id="ARBA00006832"/>
    </source>
</evidence>
<feature type="region of interest" description="Disordered" evidence="3">
    <location>
        <begin position="44"/>
        <end position="86"/>
    </location>
</feature>